<dbReference type="InterPro" id="IPR000398">
    <property type="entry name" value="Thymidylate_synthase"/>
</dbReference>
<evidence type="ECO:0000256" key="3">
    <source>
        <dbReference type="ARBA" id="ARBA00010176"/>
    </source>
</evidence>
<dbReference type="GeneID" id="8859804"/>
<dbReference type="OrthoDB" id="766at2759"/>
<keyword evidence="11" id="KW-0511">Multifunctional enzyme</keyword>
<comment type="catalytic activity">
    <reaction evidence="14">
        <text>(6S)-5,6,7,8-tetrahydrofolate + NADP(+) = 7,8-dihydrofolate + NADPH + H(+)</text>
        <dbReference type="Rhea" id="RHEA:15009"/>
        <dbReference type="ChEBI" id="CHEBI:15378"/>
        <dbReference type="ChEBI" id="CHEBI:57451"/>
        <dbReference type="ChEBI" id="CHEBI:57453"/>
        <dbReference type="ChEBI" id="CHEBI:57783"/>
        <dbReference type="ChEBI" id="CHEBI:58349"/>
        <dbReference type="EC" id="1.5.1.3"/>
    </reaction>
</comment>
<dbReference type="InterPro" id="IPR024072">
    <property type="entry name" value="DHFR-like_dom_sf"/>
</dbReference>
<dbReference type="EMBL" id="GG738946">
    <property type="protein sequence ID" value="EFC36084.1"/>
    <property type="molecule type" value="Genomic_DNA"/>
</dbReference>
<dbReference type="NCBIfam" id="NF002497">
    <property type="entry name" value="PRK01827.1-3"/>
    <property type="match status" value="1"/>
</dbReference>
<evidence type="ECO:0000256" key="7">
    <source>
        <dbReference type="ARBA" id="ARBA00022679"/>
    </source>
</evidence>
<keyword evidence="10 15" id="KW-0560">Oxidoreductase</keyword>
<dbReference type="HAMAP" id="MF_00008">
    <property type="entry name" value="Thymidy_synth_bact"/>
    <property type="match status" value="1"/>
</dbReference>
<evidence type="ECO:0000256" key="16">
    <source>
        <dbReference type="PIRSR" id="PIRSR000389-1"/>
    </source>
</evidence>
<evidence type="ECO:0000256" key="17">
    <source>
        <dbReference type="PROSITE-ProRule" id="PRU10016"/>
    </source>
</evidence>
<dbReference type="PANTHER" id="PTHR11548:SF2">
    <property type="entry name" value="THYMIDYLATE SYNTHASE"/>
    <property type="match status" value="1"/>
</dbReference>
<dbReference type="InterPro" id="IPR023451">
    <property type="entry name" value="Thymidate_synth/dCMP_Mease_dom"/>
</dbReference>
<dbReference type="CDD" id="cd00351">
    <property type="entry name" value="TS_Pyrimidine_HMase"/>
    <property type="match status" value="1"/>
</dbReference>
<keyword evidence="8 15" id="KW-0545">Nucleotide biosynthesis</keyword>
<accession>D2W4C0</accession>
<dbReference type="GO" id="GO:0032259">
    <property type="term" value="P:methylation"/>
    <property type="evidence" value="ECO:0007669"/>
    <property type="project" value="UniProtKB-KW"/>
</dbReference>
<feature type="region of interest" description="Disordered" evidence="18">
    <location>
        <begin position="67"/>
        <end position="87"/>
    </location>
</feature>
<comment type="pathway">
    <text evidence="1 15">Cofactor biosynthesis; tetrahydrofolate biosynthesis; 5,6,7,8-tetrahydrofolate from 7,8-dihydrofolate: step 1/1.</text>
</comment>
<evidence type="ECO:0000259" key="19">
    <source>
        <dbReference type="PROSITE" id="PS51330"/>
    </source>
</evidence>
<evidence type="ECO:0000256" key="11">
    <source>
        <dbReference type="ARBA" id="ARBA00023268"/>
    </source>
</evidence>
<dbReference type="Gene3D" id="3.40.430.10">
    <property type="entry name" value="Dihydrofolate Reductase, subunit A"/>
    <property type="match status" value="1"/>
</dbReference>
<comment type="similarity">
    <text evidence="2 15">In the C-terminal section; belongs to the thymidylate synthase family.</text>
</comment>
<dbReference type="UniPathway" id="UPA00077">
    <property type="reaction ID" value="UER00158"/>
</dbReference>
<dbReference type="GO" id="GO:0046654">
    <property type="term" value="P:tetrahydrofolate biosynthetic process"/>
    <property type="evidence" value="ECO:0007669"/>
    <property type="project" value="UniProtKB-UniPathway"/>
</dbReference>
<proteinExistence type="inferred from homology"/>
<evidence type="ECO:0000256" key="1">
    <source>
        <dbReference type="ARBA" id="ARBA00004903"/>
    </source>
</evidence>
<evidence type="ECO:0000256" key="5">
    <source>
        <dbReference type="ARBA" id="ARBA00022563"/>
    </source>
</evidence>
<dbReference type="PROSITE" id="PS00091">
    <property type="entry name" value="THYMIDYLATE_SYNTHASE"/>
    <property type="match status" value="1"/>
</dbReference>
<dbReference type="PROSITE" id="PS51330">
    <property type="entry name" value="DHFR_2"/>
    <property type="match status" value="1"/>
</dbReference>
<dbReference type="SUPFAM" id="SSF55831">
    <property type="entry name" value="Thymidylate synthase/dCMP hydroxymethylase"/>
    <property type="match status" value="1"/>
</dbReference>
<dbReference type="eggNOG" id="KOG1324">
    <property type="taxonomic scope" value="Eukaryota"/>
</dbReference>
<evidence type="ECO:0000256" key="18">
    <source>
        <dbReference type="SAM" id="MobiDB-lite"/>
    </source>
</evidence>
<dbReference type="InterPro" id="IPR045097">
    <property type="entry name" value="Thymidate_synth/dCMP_Mease"/>
</dbReference>
<evidence type="ECO:0000256" key="10">
    <source>
        <dbReference type="ARBA" id="ARBA00023002"/>
    </source>
</evidence>
<keyword evidence="5 15" id="KW-0554">One-carbon metabolism</keyword>
<dbReference type="InterPro" id="IPR036926">
    <property type="entry name" value="Thymidate_synth/dCMP_Mease_sf"/>
</dbReference>
<keyword evidence="21" id="KW-1185">Reference proteome</keyword>
<evidence type="ECO:0000256" key="2">
    <source>
        <dbReference type="ARBA" id="ARBA00006900"/>
    </source>
</evidence>
<dbReference type="KEGG" id="ngr:NAEGRDRAFT_76251"/>
<evidence type="ECO:0000313" key="21">
    <source>
        <dbReference type="Proteomes" id="UP000006671"/>
    </source>
</evidence>
<dbReference type="Pfam" id="PF00186">
    <property type="entry name" value="DHFR_1"/>
    <property type="match status" value="1"/>
</dbReference>
<dbReference type="OMA" id="ILCAWNV"/>
<dbReference type="InterPro" id="IPR020940">
    <property type="entry name" value="Thymidylate_synthase_AS"/>
</dbReference>
<dbReference type="PIRSF" id="PIRSF000389">
    <property type="entry name" value="DHFR-TS"/>
    <property type="match status" value="1"/>
</dbReference>
<dbReference type="GO" id="GO:0006231">
    <property type="term" value="P:dTMP biosynthetic process"/>
    <property type="evidence" value="ECO:0007669"/>
    <property type="project" value="InterPro"/>
</dbReference>
<comment type="similarity">
    <text evidence="3 15">In the N-terminal section; belongs to the dihydrofolate reductase family.</text>
</comment>
<dbReference type="GO" id="GO:0006730">
    <property type="term" value="P:one-carbon metabolic process"/>
    <property type="evidence" value="ECO:0007669"/>
    <property type="project" value="UniProtKB-KW"/>
</dbReference>
<dbReference type="eggNOG" id="KOG0673">
    <property type="taxonomic scope" value="Eukaryota"/>
</dbReference>
<evidence type="ECO:0000256" key="12">
    <source>
        <dbReference type="ARBA" id="ARBA00025154"/>
    </source>
</evidence>
<dbReference type="GO" id="GO:0005829">
    <property type="term" value="C:cytosol"/>
    <property type="evidence" value="ECO:0007669"/>
    <property type="project" value="TreeGrafter"/>
</dbReference>
<dbReference type="AlphaFoldDB" id="D2W4C0"/>
<dbReference type="GO" id="GO:0004146">
    <property type="term" value="F:dihydrofolate reductase activity"/>
    <property type="evidence" value="ECO:0007669"/>
    <property type="project" value="UniProtKB-EC"/>
</dbReference>
<comment type="catalytic activity">
    <reaction evidence="13">
        <text>dUMP + (6R)-5,10-methylene-5,6,7,8-tetrahydrofolate = 7,8-dihydrofolate + dTMP</text>
        <dbReference type="Rhea" id="RHEA:12104"/>
        <dbReference type="ChEBI" id="CHEBI:15636"/>
        <dbReference type="ChEBI" id="CHEBI:57451"/>
        <dbReference type="ChEBI" id="CHEBI:63528"/>
        <dbReference type="ChEBI" id="CHEBI:246422"/>
        <dbReference type="EC" id="2.1.1.45"/>
    </reaction>
</comment>
<keyword evidence="9" id="KW-0521">NADP</keyword>
<dbReference type="InterPro" id="IPR001796">
    <property type="entry name" value="DHFR_dom"/>
</dbReference>
<dbReference type="VEuPathDB" id="AmoebaDB:NAEGRDRAFT_76251"/>
<dbReference type="FunFam" id="3.30.572.10:FF:000002">
    <property type="entry name" value="Possible thymidylate synthase"/>
    <property type="match status" value="1"/>
</dbReference>
<evidence type="ECO:0000256" key="4">
    <source>
        <dbReference type="ARBA" id="ARBA00019798"/>
    </source>
</evidence>
<feature type="active site" evidence="16 17">
    <location>
        <position position="415"/>
    </location>
</feature>
<dbReference type="InParanoid" id="D2W4C0"/>
<gene>
    <name evidence="20" type="ORF">NAEGRDRAFT_76251</name>
</gene>
<evidence type="ECO:0000256" key="13">
    <source>
        <dbReference type="ARBA" id="ARBA00047344"/>
    </source>
</evidence>
<dbReference type="GO" id="GO:0004799">
    <property type="term" value="F:thymidylate synthase activity"/>
    <property type="evidence" value="ECO:0007669"/>
    <property type="project" value="UniProtKB-EC"/>
</dbReference>
<dbReference type="PANTHER" id="PTHR11548">
    <property type="entry name" value="THYMIDYLATE SYNTHASE 1"/>
    <property type="match status" value="1"/>
</dbReference>
<comment type="function">
    <text evidence="12">Bifunctional enzyme. Involved in de novo dTMP biosynthesis. Key enzyme in folate metabolism. Catalyzes an essential reaction for de novo glycine and purine synthesis, DNA precursor synthesis, and for the conversion of dUMP to dTMP.</text>
</comment>
<dbReference type="GO" id="GO:0005739">
    <property type="term" value="C:mitochondrion"/>
    <property type="evidence" value="ECO:0007669"/>
    <property type="project" value="TreeGrafter"/>
</dbReference>
<dbReference type="SUPFAM" id="SSF53597">
    <property type="entry name" value="Dihydrofolate reductase-like"/>
    <property type="match status" value="1"/>
</dbReference>
<organism evidence="21">
    <name type="scientific">Naegleria gruberi</name>
    <name type="common">Amoeba</name>
    <dbReference type="NCBI Taxonomy" id="5762"/>
    <lineage>
        <taxon>Eukaryota</taxon>
        <taxon>Discoba</taxon>
        <taxon>Heterolobosea</taxon>
        <taxon>Tetramitia</taxon>
        <taxon>Eutetramitia</taxon>
        <taxon>Vahlkampfiidae</taxon>
        <taxon>Naegleria</taxon>
    </lineage>
</organism>
<sequence>MMQSTSNLPKASSIPPMEAVVAVLLNSNGIGLNGNLPWLQDGLTEDMKHFVSVTCSSEPLKFISPSMYKQSSSSSPITSDNTNDNTTTINDQLMNAVIMGRKTWESIPSKFKPLSKNRHAIILSSKVNDDDQLMMERTTFVKNVDELFELLQNQKFNRIFIAGGTSIYKLLLPYTAVIHYTNIIEQKGVNIQVDTRFPIRLLPSSDYRNVPINSNQFIAVDKSDKILPKNNERISHYEFITFERRHEEFQYLDIIKELILSDINVREERTGVGTVSKFGYQMKYSLRNNVFPLLTTKRVFWKGVAKELFWFISGSTNAKILSEQDIHIWDGNGSREYLDSLGFENREEMDLGPVYGFQWRHWGSSYENMHTDYTNKGVDQLKKCIETLKNNPTNRRIILSAWNVSDLPNMALPPCHLMCQFWVDTDTNELSCQMYQRSCDMGLGVPFNIASYALLTRLMAQVCNLKPGDFIHTLGDTHVYKNHIEPLKKQIERDPKHFPLLLLDPSITNIDDFKFEHLTLQNYEPHATIKMEMAV</sequence>
<evidence type="ECO:0000256" key="15">
    <source>
        <dbReference type="PIRNR" id="PIRNR000389"/>
    </source>
</evidence>
<name>D2W4C0_NAEGR</name>
<evidence type="ECO:0000313" key="20">
    <source>
        <dbReference type="EMBL" id="EFC36084.1"/>
    </source>
</evidence>
<dbReference type="Proteomes" id="UP000006671">
    <property type="component" value="Unassembled WGS sequence"/>
</dbReference>
<dbReference type="PRINTS" id="PR00108">
    <property type="entry name" value="THYMDSNTHASE"/>
</dbReference>
<dbReference type="RefSeq" id="XP_002668828.1">
    <property type="nucleotide sequence ID" value="XM_002668782.1"/>
</dbReference>
<evidence type="ECO:0000256" key="14">
    <source>
        <dbReference type="ARBA" id="ARBA00048873"/>
    </source>
</evidence>
<dbReference type="Pfam" id="PF00303">
    <property type="entry name" value="Thymidylat_synt"/>
    <property type="match status" value="1"/>
</dbReference>
<keyword evidence="6 15" id="KW-0489">Methyltransferase</keyword>
<keyword evidence="7 15" id="KW-0808">Transferase</keyword>
<reference evidence="20 21" key="1">
    <citation type="journal article" date="2010" name="Cell">
        <title>The genome of Naegleria gruberi illuminates early eukaryotic versatility.</title>
        <authorList>
            <person name="Fritz-Laylin L.K."/>
            <person name="Prochnik S.E."/>
            <person name="Ginger M.L."/>
            <person name="Dacks J.B."/>
            <person name="Carpenter M.L."/>
            <person name="Field M.C."/>
            <person name="Kuo A."/>
            <person name="Paredez A."/>
            <person name="Chapman J."/>
            <person name="Pham J."/>
            <person name="Shu S."/>
            <person name="Neupane R."/>
            <person name="Cipriano M."/>
            <person name="Mancuso J."/>
            <person name="Tu H."/>
            <person name="Salamov A."/>
            <person name="Lindquist E."/>
            <person name="Shapiro H."/>
            <person name="Lucas S."/>
            <person name="Grigoriev I.V."/>
            <person name="Cande W.Z."/>
            <person name="Fulton C."/>
            <person name="Rokhsar D.S."/>
            <person name="Dawson S.C."/>
        </authorList>
    </citation>
    <scope>NUCLEOTIDE SEQUENCE [LARGE SCALE GENOMIC DNA]</scope>
    <source>
        <strain evidence="20 21">NEG-M</strain>
    </source>
</reference>
<protein>
    <recommendedName>
        <fullName evidence="4 15">Bifunctional dihydrofolate reductase-thymidylate synthase</fullName>
    </recommendedName>
</protein>
<dbReference type="Gene3D" id="3.30.572.10">
    <property type="entry name" value="Thymidylate synthase/dCMP hydroxymethylase domain"/>
    <property type="match status" value="1"/>
</dbReference>
<feature type="domain" description="DHFR" evidence="19">
    <location>
        <begin position="16"/>
        <end position="241"/>
    </location>
</feature>
<dbReference type="NCBIfam" id="TIGR03284">
    <property type="entry name" value="thym_sym"/>
    <property type="match status" value="1"/>
</dbReference>
<dbReference type="InterPro" id="IPR012262">
    <property type="entry name" value="DHFR-TS"/>
</dbReference>
<evidence type="ECO:0000256" key="8">
    <source>
        <dbReference type="ARBA" id="ARBA00022727"/>
    </source>
</evidence>
<dbReference type="CDD" id="cd00209">
    <property type="entry name" value="DHFR"/>
    <property type="match status" value="1"/>
</dbReference>
<evidence type="ECO:0000256" key="9">
    <source>
        <dbReference type="ARBA" id="ARBA00022857"/>
    </source>
</evidence>
<evidence type="ECO:0000256" key="6">
    <source>
        <dbReference type="ARBA" id="ARBA00022603"/>
    </source>
</evidence>
<dbReference type="STRING" id="5762.D2W4C0"/>